<evidence type="ECO:0000313" key="2">
    <source>
        <dbReference type="EMBL" id="CAD0097888.1"/>
    </source>
</evidence>
<evidence type="ECO:0000313" key="3">
    <source>
        <dbReference type="Proteomes" id="UP000714618"/>
    </source>
</evidence>
<dbReference type="EMBL" id="CAIJEO010000008">
    <property type="protein sequence ID" value="CAD0097888.1"/>
    <property type="molecule type" value="Genomic_DNA"/>
</dbReference>
<dbReference type="Proteomes" id="UP000714618">
    <property type="component" value="Unassembled WGS sequence"/>
</dbReference>
<gene>
    <name evidence="2" type="ORF">AWRI4233_LOCUS6712</name>
</gene>
<feature type="region of interest" description="Disordered" evidence="1">
    <location>
        <begin position="1"/>
        <end position="51"/>
    </location>
</feature>
<proteinExistence type="predicted"/>
<name>A0A9N8K644_9PEZI</name>
<sequence length="86" mass="9491">MRTSTRRLLVTFTSSSKRLKPKTPSTPRADLAPSSIVSSHTATRRPKTRSLPKLPLVLKLPPLVLTSSIQLPFRSTALPLLSLHTH</sequence>
<comment type="caution">
    <text evidence="2">The sequence shown here is derived from an EMBL/GenBank/DDBJ whole genome shotgun (WGS) entry which is preliminary data.</text>
</comment>
<protein>
    <submittedName>
        <fullName evidence="2">Uncharacterized protein</fullName>
    </submittedName>
</protein>
<feature type="non-terminal residue" evidence="2">
    <location>
        <position position="86"/>
    </location>
</feature>
<reference evidence="2" key="1">
    <citation type="submission" date="2020-06" db="EMBL/GenBank/DDBJ databases">
        <authorList>
            <person name="Onetto C."/>
        </authorList>
    </citation>
    <scope>NUCLEOTIDE SEQUENCE</scope>
</reference>
<evidence type="ECO:0000256" key="1">
    <source>
        <dbReference type="SAM" id="MobiDB-lite"/>
    </source>
</evidence>
<accession>A0A9N8K644</accession>
<organism evidence="2 3">
    <name type="scientific">Aureobasidium mustum</name>
    <dbReference type="NCBI Taxonomy" id="2773714"/>
    <lineage>
        <taxon>Eukaryota</taxon>
        <taxon>Fungi</taxon>
        <taxon>Dikarya</taxon>
        <taxon>Ascomycota</taxon>
        <taxon>Pezizomycotina</taxon>
        <taxon>Dothideomycetes</taxon>
        <taxon>Dothideomycetidae</taxon>
        <taxon>Dothideales</taxon>
        <taxon>Saccotheciaceae</taxon>
        <taxon>Aureobasidium</taxon>
    </lineage>
</organism>
<dbReference type="AlphaFoldDB" id="A0A9N8K644"/>
<keyword evidence="3" id="KW-1185">Reference proteome</keyword>